<dbReference type="OMA" id="CNMISAI"/>
<reference evidence="4" key="1">
    <citation type="submission" date="2020-11" db="EMBL/GenBank/DDBJ databases">
        <authorList>
            <person name="Thieme N."/>
            <person name="Liebl W."/>
            <person name="Zverlov V."/>
        </authorList>
    </citation>
    <scope>NUCLEOTIDE SEQUENCE</scope>
    <source>
        <strain evidence="4">NT08</strain>
    </source>
</reference>
<dbReference type="Pfam" id="PF13551">
    <property type="entry name" value="HTH_29"/>
    <property type="match status" value="1"/>
</dbReference>
<dbReference type="InterPro" id="IPR047655">
    <property type="entry name" value="Transpos_IS630-like"/>
</dbReference>
<dbReference type="Gene3D" id="3.30.420.10">
    <property type="entry name" value="Ribonuclease H-like superfamily/Ribonuclease H"/>
    <property type="match status" value="1"/>
</dbReference>
<dbReference type="Pfam" id="PF13592">
    <property type="entry name" value="HTH_33"/>
    <property type="match status" value="1"/>
</dbReference>
<dbReference type="PANTHER" id="PTHR46564:SF1">
    <property type="entry name" value="TRANSPOSASE"/>
    <property type="match status" value="1"/>
</dbReference>
<comment type="caution">
    <text evidence="4">The sequence shown here is derived from an EMBL/GenBank/DDBJ whole genome shotgun (WGS) entry which is preliminary data.</text>
</comment>
<dbReference type="InterPro" id="IPR036397">
    <property type="entry name" value="RNaseH_sf"/>
</dbReference>
<name>A0AAE2RR30_CLOBE</name>
<feature type="domain" description="Tc1-like transposase DDE" evidence="1">
    <location>
        <begin position="181"/>
        <end position="327"/>
    </location>
</feature>
<organism evidence="4 5">
    <name type="scientific">Clostridium beijerinckii</name>
    <name type="common">Clostridium MP</name>
    <dbReference type="NCBI Taxonomy" id="1520"/>
    <lineage>
        <taxon>Bacteria</taxon>
        <taxon>Bacillati</taxon>
        <taxon>Bacillota</taxon>
        <taxon>Clostridia</taxon>
        <taxon>Eubacteriales</taxon>
        <taxon>Clostridiaceae</taxon>
        <taxon>Clostridium</taxon>
    </lineage>
</organism>
<dbReference type="InterPro" id="IPR025959">
    <property type="entry name" value="Winged_HTH_dom"/>
</dbReference>
<dbReference type="NCBIfam" id="NF033545">
    <property type="entry name" value="transpos_IS630"/>
    <property type="match status" value="1"/>
</dbReference>
<evidence type="ECO:0000259" key="2">
    <source>
        <dbReference type="Pfam" id="PF13592"/>
    </source>
</evidence>
<proteinExistence type="predicted"/>
<dbReference type="EMBL" id="JADOEF010000001">
    <property type="protein sequence ID" value="MBF7807324.1"/>
    <property type="molecule type" value="Genomic_DNA"/>
</dbReference>
<accession>A0AAE2RR30</accession>
<evidence type="ECO:0000313" key="5">
    <source>
        <dbReference type="Proteomes" id="UP000631418"/>
    </source>
</evidence>
<evidence type="ECO:0000313" key="4">
    <source>
        <dbReference type="EMBL" id="MBF7809968.1"/>
    </source>
</evidence>
<dbReference type="RefSeq" id="WP_011968155.1">
    <property type="nucleotide sequence ID" value="NZ_CP073279.1"/>
</dbReference>
<evidence type="ECO:0000259" key="1">
    <source>
        <dbReference type="Pfam" id="PF13358"/>
    </source>
</evidence>
<dbReference type="PANTHER" id="PTHR46564">
    <property type="entry name" value="TRANSPOSASE"/>
    <property type="match status" value="1"/>
</dbReference>
<dbReference type="GO" id="GO:0003676">
    <property type="term" value="F:nucleic acid binding"/>
    <property type="evidence" value="ECO:0007669"/>
    <property type="project" value="InterPro"/>
</dbReference>
<feature type="domain" description="Winged helix-turn helix" evidence="2">
    <location>
        <begin position="113"/>
        <end position="153"/>
    </location>
</feature>
<dbReference type="AlphaFoldDB" id="A0AAE2RR30"/>
<gene>
    <name evidence="3" type="ORF">IS491_01050</name>
    <name evidence="4" type="ORF">IS491_15090</name>
</gene>
<protein>
    <submittedName>
        <fullName evidence="4">IS630 family transposase</fullName>
    </submittedName>
</protein>
<dbReference type="EMBL" id="JADOEF010000001">
    <property type="protein sequence ID" value="MBF7809968.1"/>
    <property type="molecule type" value="Genomic_DNA"/>
</dbReference>
<dbReference type="Proteomes" id="UP000631418">
    <property type="component" value="Unassembled WGS sequence"/>
</dbReference>
<sequence>MGRKGIEVTSLYNWTVENLKKMRNSSKDEFARNVLTAVIMRYEGNSTIEISKFLLKTKSTVIHYIKSWNSVGLKALKDGRGALTGGTFTAEMKDDLVNTVLNTHPNDFGFIGNVWTCPLLATYIYQNYGIKYSVEYIRVLLKRSNLSYKRAQLKLIRPNKKSLKKMRCLLSTVENSSDYVLYSLDETGLRTESDIRRSWSQIGVSPILESNNSHEGINIIGATEISKNFDTIMDAYPAKHSIKSHEVEVFLERLLKIHVGKKVYVLLDNAKFHTSRIIQDFADAHSEELFLINTPRYSPILNPQENIWNKLKNCIFSTSAFISIDELFESVNSIYIHLNEDFNMVKSLVYARNYYS</sequence>
<dbReference type="InterPro" id="IPR038717">
    <property type="entry name" value="Tc1-like_DDE_dom"/>
</dbReference>
<dbReference type="Pfam" id="PF13358">
    <property type="entry name" value="DDE_3"/>
    <property type="match status" value="1"/>
</dbReference>
<evidence type="ECO:0000313" key="3">
    <source>
        <dbReference type="EMBL" id="MBF7807324.1"/>
    </source>
</evidence>